<evidence type="ECO:0000256" key="1">
    <source>
        <dbReference type="SAM" id="MobiDB-lite"/>
    </source>
</evidence>
<keyword evidence="2" id="KW-0812">Transmembrane</keyword>
<feature type="region of interest" description="Disordered" evidence="1">
    <location>
        <begin position="143"/>
        <end position="183"/>
    </location>
</feature>
<proteinExistence type="predicted"/>
<feature type="compositionally biased region" description="Basic and acidic residues" evidence="1">
    <location>
        <begin position="143"/>
        <end position="161"/>
    </location>
</feature>
<keyword evidence="2" id="KW-1133">Transmembrane helix</keyword>
<keyword evidence="3" id="KW-0732">Signal</keyword>
<evidence type="ECO:0000313" key="5">
    <source>
        <dbReference type="Proteomes" id="UP000301737"/>
    </source>
</evidence>
<dbReference type="OrthoDB" id="4070717at2759"/>
<name>A0A4C2E9V7_9SACH</name>
<protein>
    <submittedName>
        <fullName evidence="4">Uncharacterized protein</fullName>
    </submittedName>
</protein>
<comment type="caution">
    <text evidence="4">The sequence shown here is derived from an EMBL/GenBank/DDBJ whole genome shotgun (WGS) entry which is preliminary data.</text>
</comment>
<dbReference type="EMBL" id="BIMX01000019">
    <property type="protein sequence ID" value="GCF00584.1"/>
    <property type="molecule type" value="Genomic_DNA"/>
</dbReference>
<evidence type="ECO:0000256" key="2">
    <source>
        <dbReference type="SAM" id="Phobius"/>
    </source>
</evidence>
<feature type="transmembrane region" description="Helical" evidence="2">
    <location>
        <begin position="299"/>
        <end position="317"/>
    </location>
</feature>
<dbReference type="Proteomes" id="UP000301737">
    <property type="component" value="Unassembled WGS sequence"/>
</dbReference>
<evidence type="ECO:0000313" key="4">
    <source>
        <dbReference type="EMBL" id="GCF00584.1"/>
    </source>
</evidence>
<dbReference type="AlphaFoldDB" id="A0A4C2E9V7"/>
<evidence type="ECO:0000256" key="3">
    <source>
        <dbReference type="SAM" id="SignalP"/>
    </source>
</evidence>
<reference evidence="4 5" key="1">
    <citation type="submission" date="2019-01" db="EMBL/GenBank/DDBJ databases">
        <title>Draft Genome Sequencing of Zygosaccharomyces mellis Ca-7.</title>
        <authorList>
            <person name="Shiwa Y."/>
            <person name="Kanesaki Y."/>
            <person name="Ishige T."/>
            <person name="Mura K."/>
            <person name="Hori T."/>
            <person name="Tamura T."/>
        </authorList>
    </citation>
    <scope>NUCLEOTIDE SEQUENCE [LARGE SCALE GENOMIC DNA]</scope>
    <source>
        <strain evidence="4 5">Ca-7</strain>
    </source>
</reference>
<keyword evidence="2" id="KW-0472">Membrane</keyword>
<organism evidence="4 5">
    <name type="scientific">Zygosaccharomyces mellis</name>
    <dbReference type="NCBI Taxonomy" id="42258"/>
    <lineage>
        <taxon>Eukaryota</taxon>
        <taxon>Fungi</taxon>
        <taxon>Dikarya</taxon>
        <taxon>Ascomycota</taxon>
        <taxon>Saccharomycotina</taxon>
        <taxon>Saccharomycetes</taxon>
        <taxon>Saccharomycetales</taxon>
        <taxon>Saccharomycetaceae</taxon>
        <taxon>Zygosaccharomyces</taxon>
    </lineage>
</organism>
<feature type="chain" id="PRO_5020222505" evidence="3">
    <location>
        <begin position="24"/>
        <end position="320"/>
    </location>
</feature>
<gene>
    <name evidence="4" type="ORF">ZYGM_003012</name>
</gene>
<feature type="signal peptide" evidence="3">
    <location>
        <begin position="1"/>
        <end position="23"/>
    </location>
</feature>
<sequence>MFKKFSLASSLVGLYLVMKTAVSSPYEVTVYGPDNAPRISEEQPLSIHISPEILSPELIEKLSTSSNIIFTDLPNSPQFVSLKDYENMMFATNELLDEFLQQNRFGNSDNNSNNTNANDNNNIQLNESLNKAVRENHELGQRIYDDNLNEDNQHEELKPSEKEEEPLTEEFTSTSTIVETQPETTVTEIESTCHECVSHSTSSLPITSTSTFVEYTPSSTSTEEQYSCSHCSSTHTLEETKHQKTTTSATFFNNNTLSSVYQTLTSKAFEKHHNATKSLHPKSNYTNHTSIGFHNASSSIMPTTMFFAFLISILVFAQMC</sequence>
<accession>A0A4C2E9V7</accession>
<keyword evidence="5" id="KW-1185">Reference proteome</keyword>